<dbReference type="InterPro" id="IPR007814">
    <property type="entry name" value="PaaA_PaaC"/>
</dbReference>
<reference evidence="1 2" key="1">
    <citation type="journal article" date="2017" name="Nat. Microbiol.">
        <title>Natural product diversity associated with the nematode symbionts Photorhabdus and Xenorhabdus.</title>
        <authorList>
            <person name="Tobias N.J."/>
            <person name="Wolff H."/>
            <person name="Djahanschiri B."/>
            <person name="Grundmann F."/>
            <person name="Kronenwerth M."/>
            <person name="Shi Y.M."/>
            <person name="Simonyi S."/>
            <person name="Grun P."/>
            <person name="Shapiro-Ilan D."/>
            <person name="Pidot S.J."/>
            <person name="Stinear T.P."/>
            <person name="Ebersberger I."/>
            <person name="Bode H.B."/>
        </authorList>
    </citation>
    <scope>NUCLEOTIDE SEQUENCE [LARGE SCALE GENOMIC DNA]</scope>
    <source>
        <strain evidence="1 2">DSM 17904</strain>
    </source>
</reference>
<dbReference type="GO" id="GO:0010124">
    <property type="term" value="P:phenylacetate catabolic process"/>
    <property type="evidence" value="ECO:0007669"/>
    <property type="project" value="InterPro"/>
</dbReference>
<organism evidence="1 2">
    <name type="scientific">Xenorhabdus stockiae</name>
    <dbReference type="NCBI Taxonomy" id="351614"/>
    <lineage>
        <taxon>Bacteria</taxon>
        <taxon>Pseudomonadati</taxon>
        <taxon>Pseudomonadota</taxon>
        <taxon>Gammaproteobacteria</taxon>
        <taxon>Enterobacterales</taxon>
        <taxon>Morganellaceae</taxon>
        <taxon>Xenorhabdus</taxon>
    </lineage>
</organism>
<sequence length="269" mass="31073">MNMPHTASLDHNLLNHNLFNYVLRLGDSPLILAQRLCEWCGHAPELEIDLALANIGLDLLGQARHFLSYAATLDGTDAEKNRESDEDRLAFGRDEREFRNLLLVEQPNGGFNDTLVRQFFIDAYHVLLHQALRQSRDTQLAAISNKSLKEVEYHLRFSRGWMIRLGDGTEQSHEKMQQSVNQLWRFTGELFHCDEVEQQLAEAGIAVDPRTLHEPWQQMVKDTFAQATLEIPQEPPYRQGGKQGRHTEHLGYILAEMQFLQRAYPDNNW</sequence>
<dbReference type="SUPFAM" id="SSF47240">
    <property type="entry name" value="Ferritin-like"/>
    <property type="match status" value="1"/>
</dbReference>
<dbReference type="InterPro" id="IPR009078">
    <property type="entry name" value="Ferritin-like_SF"/>
</dbReference>
<dbReference type="Proteomes" id="UP000222366">
    <property type="component" value="Unassembled WGS sequence"/>
</dbReference>
<gene>
    <name evidence="1" type="ORF">Xsto_01954</name>
</gene>
<dbReference type="AlphaFoldDB" id="A0A2D0KQ94"/>
<evidence type="ECO:0000313" key="2">
    <source>
        <dbReference type="Proteomes" id="UP000222366"/>
    </source>
</evidence>
<dbReference type="FunFam" id="1.20.1260.10:FF:000012">
    <property type="entry name" value="1,2-phenylacetyl-CoA epoxidase, subunit C"/>
    <property type="match status" value="1"/>
</dbReference>
<protein>
    <submittedName>
        <fullName evidence="1">Phenylacetic acid degradation protein</fullName>
    </submittedName>
</protein>
<proteinExistence type="predicted"/>
<name>A0A2D0KQ94_9GAMM</name>
<keyword evidence="2" id="KW-1185">Reference proteome</keyword>
<dbReference type="InterPro" id="IPR052703">
    <property type="entry name" value="Aromatic_CoA_ox/epox"/>
</dbReference>
<dbReference type="PANTHER" id="PTHR30458:SF0">
    <property type="entry name" value="1,2-PHENYLACETYL-COA EPOXIDASE, SUBUNIT C"/>
    <property type="match status" value="1"/>
</dbReference>
<dbReference type="PIRSF" id="PIRSF037834">
    <property type="entry name" value="PA_CoA_Oase3"/>
    <property type="match status" value="1"/>
</dbReference>
<accession>A0A2D0KQ94</accession>
<dbReference type="PANTHER" id="PTHR30458">
    <property type="entry name" value="PHENYLACETIC ACID DEGRADATION PROTEIN PAA"/>
    <property type="match status" value="1"/>
</dbReference>
<dbReference type="Gene3D" id="1.20.1260.10">
    <property type="match status" value="1"/>
</dbReference>
<comment type="caution">
    <text evidence="1">The sequence shown here is derived from an EMBL/GenBank/DDBJ whole genome shotgun (WGS) entry which is preliminary data.</text>
</comment>
<dbReference type="Pfam" id="PF05138">
    <property type="entry name" value="PaaA_PaaC"/>
    <property type="match status" value="1"/>
</dbReference>
<dbReference type="InterPro" id="IPR011882">
    <property type="entry name" value="PaaC"/>
</dbReference>
<dbReference type="InterPro" id="IPR012347">
    <property type="entry name" value="Ferritin-like"/>
</dbReference>
<dbReference type="EMBL" id="NJAJ01000015">
    <property type="protein sequence ID" value="PHM65596.1"/>
    <property type="molecule type" value="Genomic_DNA"/>
</dbReference>
<dbReference type="NCBIfam" id="TIGR02158">
    <property type="entry name" value="PA_CoA_Oxy3"/>
    <property type="match status" value="1"/>
</dbReference>
<evidence type="ECO:0000313" key="1">
    <source>
        <dbReference type="EMBL" id="PHM65596.1"/>
    </source>
</evidence>
<dbReference type="GO" id="GO:0005829">
    <property type="term" value="C:cytosol"/>
    <property type="evidence" value="ECO:0007669"/>
    <property type="project" value="TreeGrafter"/>
</dbReference>